<evidence type="ECO:0000256" key="1">
    <source>
        <dbReference type="SAM" id="MobiDB-lite"/>
    </source>
</evidence>
<accession>A0A9Q0W9J4</accession>
<dbReference type="OrthoDB" id="1899413at2759"/>
<dbReference type="Proteomes" id="UP001151532">
    <property type="component" value="Chromosome 13"/>
</dbReference>
<reference evidence="2" key="2">
    <citation type="journal article" date="2023" name="Int. J. Mol. Sci.">
        <title>De Novo Assembly and Annotation of 11 Diverse Shrub Willow (Salix) Genomes Reveals Novel Gene Organization in Sex-Linked Regions.</title>
        <authorList>
            <person name="Hyden B."/>
            <person name="Feng K."/>
            <person name="Yates T.B."/>
            <person name="Jawdy S."/>
            <person name="Cereghino C."/>
            <person name="Smart L.B."/>
            <person name="Muchero W."/>
        </authorList>
    </citation>
    <scope>NUCLEOTIDE SEQUENCE</scope>
    <source>
        <tissue evidence="2">Shoot tip</tissue>
    </source>
</reference>
<feature type="compositionally biased region" description="Basic and acidic residues" evidence="1">
    <location>
        <begin position="59"/>
        <end position="70"/>
    </location>
</feature>
<keyword evidence="3" id="KW-1185">Reference proteome</keyword>
<protein>
    <submittedName>
        <fullName evidence="2">Uncharacterized protein</fullName>
    </submittedName>
</protein>
<reference evidence="2" key="1">
    <citation type="submission" date="2022-11" db="EMBL/GenBank/DDBJ databases">
        <authorList>
            <person name="Hyden B.L."/>
            <person name="Feng K."/>
            <person name="Yates T."/>
            <person name="Jawdy S."/>
            <person name="Smart L.B."/>
            <person name="Muchero W."/>
        </authorList>
    </citation>
    <scope>NUCLEOTIDE SEQUENCE</scope>
    <source>
        <tissue evidence="2">Shoot tip</tissue>
    </source>
</reference>
<comment type="caution">
    <text evidence="2">The sequence shown here is derived from an EMBL/GenBank/DDBJ whole genome shotgun (WGS) entry which is preliminary data.</text>
</comment>
<name>A0A9Q0W9J4_SALPP</name>
<gene>
    <name evidence="2" type="ORF">OIU79_023396</name>
</gene>
<sequence length="165" mass="18044">MHTASKMKAAIDDKKDTVVIKAASRVEEGKKKMEKAELKTHSTDTIKYVEKKLVDKGVLRMERHPVDGRKGGIGKPPPKSGHGGKFTWEGPYDEAEIELEAAARSPAIDEKDPNYVDEVVEEKIVKGEEKDVAGLVVGEIEVAKAVEGRRGVARVEVDPSLVTDN</sequence>
<feature type="region of interest" description="Disordered" evidence="1">
    <location>
        <begin position="59"/>
        <end position="89"/>
    </location>
</feature>
<evidence type="ECO:0000313" key="2">
    <source>
        <dbReference type="EMBL" id="KAJ6762648.1"/>
    </source>
</evidence>
<organism evidence="2 3">
    <name type="scientific">Salix purpurea</name>
    <name type="common">Purple osier willow</name>
    <dbReference type="NCBI Taxonomy" id="77065"/>
    <lineage>
        <taxon>Eukaryota</taxon>
        <taxon>Viridiplantae</taxon>
        <taxon>Streptophyta</taxon>
        <taxon>Embryophyta</taxon>
        <taxon>Tracheophyta</taxon>
        <taxon>Spermatophyta</taxon>
        <taxon>Magnoliopsida</taxon>
        <taxon>eudicotyledons</taxon>
        <taxon>Gunneridae</taxon>
        <taxon>Pentapetalae</taxon>
        <taxon>rosids</taxon>
        <taxon>fabids</taxon>
        <taxon>Malpighiales</taxon>
        <taxon>Salicaceae</taxon>
        <taxon>Saliceae</taxon>
        <taxon>Salix</taxon>
    </lineage>
</organism>
<proteinExistence type="predicted"/>
<evidence type="ECO:0000313" key="3">
    <source>
        <dbReference type="Proteomes" id="UP001151532"/>
    </source>
</evidence>
<dbReference type="AlphaFoldDB" id="A0A9Q0W9J4"/>
<dbReference type="EMBL" id="JAPFFK010000005">
    <property type="protein sequence ID" value="KAJ6762648.1"/>
    <property type="molecule type" value="Genomic_DNA"/>
</dbReference>